<gene>
    <name evidence="1" type="ORF">PoB_007241900</name>
</gene>
<organism evidence="1 2">
    <name type="scientific">Plakobranchus ocellatus</name>
    <dbReference type="NCBI Taxonomy" id="259542"/>
    <lineage>
        <taxon>Eukaryota</taxon>
        <taxon>Metazoa</taxon>
        <taxon>Spiralia</taxon>
        <taxon>Lophotrochozoa</taxon>
        <taxon>Mollusca</taxon>
        <taxon>Gastropoda</taxon>
        <taxon>Heterobranchia</taxon>
        <taxon>Euthyneura</taxon>
        <taxon>Panpulmonata</taxon>
        <taxon>Sacoglossa</taxon>
        <taxon>Placobranchoidea</taxon>
        <taxon>Plakobranchidae</taxon>
        <taxon>Plakobranchus</taxon>
    </lineage>
</organism>
<dbReference type="AlphaFoldDB" id="A0AAV4DPH6"/>
<keyword evidence="2" id="KW-1185">Reference proteome</keyword>
<evidence type="ECO:0000313" key="2">
    <source>
        <dbReference type="Proteomes" id="UP000735302"/>
    </source>
</evidence>
<reference evidence="1 2" key="1">
    <citation type="journal article" date="2021" name="Elife">
        <title>Chloroplast acquisition without the gene transfer in kleptoplastic sea slugs, Plakobranchus ocellatus.</title>
        <authorList>
            <person name="Maeda T."/>
            <person name="Takahashi S."/>
            <person name="Yoshida T."/>
            <person name="Shimamura S."/>
            <person name="Takaki Y."/>
            <person name="Nagai Y."/>
            <person name="Toyoda A."/>
            <person name="Suzuki Y."/>
            <person name="Arimoto A."/>
            <person name="Ishii H."/>
            <person name="Satoh N."/>
            <person name="Nishiyama T."/>
            <person name="Hasebe M."/>
            <person name="Maruyama T."/>
            <person name="Minagawa J."/>
            <person name="Obokata J."/>
            <person name="Shigenobu S."/>
        </authorList>
    </citation>
    <scope>NUCLEOTIDE SEQUENCE [LARGE SCALE GENOMIC DNA]</scope>
</reference>
<protein>
    <submittedName>
        <fullName evidence="1">Uncharacterized protein</fullName>
    </submittedName>
</protein>
<dbReference type="Proteomes" id="UP000735302">
    <property type="component" value="Unassembled WGS sequence"/>
</dbReference>
<sequence length="81" mass="8985">MLYLCSKVKSWWIAFVHIARPKQRDLVEPVFFFLVDSNSKPRQKLPCEFASRCANVVPDAFGVVGGTVDSKSALRSAGTPL</sequence>
<dbReference type="EMBL" id="BLXT01008089">
    <property type="protein sequence ID" value="GFO45914.1"/>
    <property type="molecule type" value="Genomic_DNA"/>
</dbReference>
<proteinExistence type="predicted"/>
<accession>A0AAV4DPH6</accession>
<comment type="caution">
    <text evidence="1">The sequence shown here is derived from an EMBL/GenBank/DDBJ whole genome shotgun (WGS) entry which is preliminary data.</text>
</comment>
<evidence type="ECO:0000313" key="1">
    <source>
        <dbReference type="EMBL" id="GFO45914.1"/>
    </source>
</evidence>
<name>A0AAV4DPH6_9GAST</name>